<dbReference type="EMBL" id="CP059733">
    <property type="protein sequence ID" value="WDE04141.1"/>
    <property type="molecule type" value="Genomic_DNA"/>
</dbReference>
<feature type="chain" id="PRO_5041938718" evidence="1">
    <location>
        <begin position="23"/>
        <end position="431"/>
    </location>
</feature>
<reference evidence="3 4" key="1">
    <citation type="journal article" date="2015" name="Genome Announc.">
        <title>Draft Genome Sequences of Marine Isolates of Thalassomonas viridans and Thalassomonas actiniarum.</title>
        <authorList>
            <person name="Olonade I."/>
            <person name="van Zyl L.J."/>
            <person name="Trindade M."/>
        </authorList>
    </citation>
    <scope>NUCLEOTIDE SEQUENCE [LARGE SCALE GENOMIC DNA]</scope>
    <source>
        <strain evidence="3 4">XOM25</strain>
    </source>
</reference>
<accession>A0AAF0C885</accession>
<dbReference type="Pfam" id="PF03572">
    <property type="entry name" value="Peptidase_S41"/>
    <property type="match status" value="1"/>
</dbReference>
<dbReference type="KEGG" id="tvd:SG34_022710"/>
<dbReference type="GO" id="GO:0006508">
    <property type="term" value="P:proteolysis"/>
    <property type="evidence" value="ECO:0007669"/>
    <property type="project" value="InterPro"/>
</dbReference>
<sequence>MKKAISLLGLSALLLATTMFLTKESRKEFSAAQAWQEFEQVFNSDYAYMETSGVDADKLLAQYKTKALQSENESEFIDVIQILLRYFRDPHLTIGPMNEQDYSVTPTGSDIWAKTEQGKYYIEDLKGGGAAAEAGMKIDSEILAIDGLTLDQTIARVFGGELLALSEKQKLWAVNIALGGLRYQPRTVTVRENQQERVYKLAASYDAVNRISSGPVISFNWQGDIGYIRFNNSLGKSETVAAFKEALNQLLDTSALILDLRDTPSGGNTGVAEPVLGHFVREKTVYQLYQRQQDGIPFHQAEMEKAYVEPNTPFYDKPFIVLAGRWTGSMGEGMTIGLDALGAKAVIGAPTADLLGGIKNIQLEYSNAILDLGFERMFHVNGSYREDFLANIVTIPADHDSNGEDPALNKALEYLSKNTANQKLTSLTNTQ</sequence>
<feature type="domain" description="Tail specific protease" evidence="2">
    <location>
        <begin position="224"/>
        <end position="382"/>
    </location>
</feature>
<keyword evidence="1" id="KW-0732">Signal</keyword>
<organism evidence="3 4">
    <name type="scientific">Thalassomonas viridans</name>
    <dbReference type="NCBI Taxonomy" id="137584"/>
    <lineage>
        <taxon>Bacteria</taxon>
        <taxon>Pseudomonadati</taxon>
        <taxon>Pseudomonadota</taxon>
        <taxon>Gammaproteobacteria</taxon>
        <taxon>Alteromonadales</taxon>
        <taxon>Colwelliaceae</taxon>
        <taxon>Thalassomonas</taxon>
    </lineage>
</organism>
<gene>
    <name evidence="3" type="ORF">SG34_022710</name>
</gene>
<dbReference type="PANTHER" id="PTHR11261:SF3">
    <property type="entry name" value="RETINOL-BINDING PROTEIN 3"/>
    <property type="match status" value="1"/>
</dbReference>
<dbReference type="RefSeq" id="WP_152647344.1">
    <property type="nucleotide sequence ID" value="NZ_CP059733.1"/>
</dbReference>
<dbReference type="GO" id="GO:0008236">
    <property type="term" value="F:serine-type peptidase activity"/>
    <property type="evidence" value="ECO:0007669"/>
    <property type="project" value="InterPro"/>
</dbReference>
<dbReference type="InterPro" id="IPR005151">
    <property type="entry name" value="Tail-specific_protease"/>
</dbReference>
<evidence type="ECO:0000313" key="4">
    <source>
        <dbReference type="Proteomes" id="UP000032352"/>
    </source>
</evidence>
<name>A0AAF0C885_9GAMM</name>
<proteinExistence type="predicted"/>
<evidence type="ECO:0000259" key="2">
    <source>
        <dbReference type="Pfam" id="PF03572"/>
    </source>
</evidence>
<dbReference type="PANTHER" id="PTHR11261">
    <property type="entry name" value="INTERPHOTORECEPTOR RETINOID-BINDING PROTEIN"/>
    <property type="match status" value="1"/>
</dbReference>
<keyword evidence="4" id="KW-1185">Reference proteome</keyword>
<dbReference type="Gene3D" id="3.30.750.44">
    <property type="match status" value="1"/>
</dbReference>
<dbReference type="Proteomes" id="UP000032352">
    <property type="component" value="Chromosome"/>
</dbReference>
<feature type="signal peptide" evidence="1">
    <location>
        <begin position="1"/>
        <end position="22"/>
    </location>
</feature>
<dbReference type="AlphaFoldDB" id="A0AAF0C885"/>
<reference evidence="3 4" key="2">
    <citation type="journal article" date="2022" name="Mar. Drugs">
        <title>Bioassay-Guided Fractionation Leads to the Detection of Cholic Acid Generated by the Rare Thalassomonas sp.</title>
        <authorList>
            <person name="Pheiffer F."/>
            <person name="Schneider Y.K."/>
            <person name="Hansen E.H."/>
            <person name="Andersen J.H."/>
            <person name="Isaksson J."/>
            <person name="Busche T."/>
            <person name="R C."/>
            <person name="Kalinowski J."/>
            <person name="Zyl L.V."/>
            <person name="Trindade M."/>
        </authorList>
    </citation>
    <scope>NUCLEOTIDE SEQUENCE [LARGE SCALE GENOMIC DNA]</scope>
    <source>
        <strain evidence="3 4">XOM25</strain>
    </source>
</reference>
<evidence type="ECO:0000256" key="1">
    <source>
        <dbReference type="SAM" id="SignalP"/>
    </source>
</evidence>
<dbReference type="Gene3D" id="3.90.226.10">
    <property type="entry name" value="2-enoyl-CoA Hydratase, Chain A, domain 1"/>
    <property type="match status" value="1"/>
</dbReference>
<evidence type="ECO:0000313" key="3">
    <source>
        <dbReference type="EMBL" id="WDE04141.1"/>
    </source>
</evidence>
<protein>
    <submittedName>
        <fullName evidence="3">Peptidase</fullName>
    </submittedName>
</protein>
<dbReference type="InterPro" id="IPR029045">
    <property type="entry name" value="ClpP/crotonase-like_dom_sf"/>
</dbReference>
<dbReference type="SUPFAM" id="SSF52096">
    <property type="entry name" value="ClpP/crotonase"/>
    <property type="match status" value="1"/>
</dbReference>